<dbReference type="GO" id="GO:0031418">
    <property type="term" value="F:L-ascorbic acid binding"/>
    <property type="evidence" value="ECO:0007669"/>
    <property type="project" value="UniProtKB-KW"/>
</dbReference>
<accession>A0A852RCN5</accession>
<dbReference type="EC" id="1.14.11.-" evidence="8"/>
<dbReference type="Proteomes" id="UP000582231">
    <property type="component" value="Unassembled WGS sequence"/>
</dbReference>
<evidence type="ECO:0000256" key="2">
    <source>
        <dbReference type="ARBA" id="ARBA00022723"/>
    </source>
</evidence>
<evidence type="ECO:0000313" key="9">
    <source>
        <dbReference type="Proteomes" id="UP000582231"/>
    </source>
</evidence>
<evidence type="ECO:0000256" key="1">
    <source>
        <dbReference type="ARBA" id="ARBA00001961"/>
    </source>
</evidence>
<keyword evidence="4" id="KW-0223">Dioxygenase</keyword>
<proteinExistence type="predicted"/>
<organism evidence="8 9">
    <name type="scientific">Nocardioides kongjuensis</name>
    <dbReference type="NCBI Taxonomy" id="349522"/>
    <lineage>
        <taxon>Bacteria</taxon>
        <taxon>Bacillati</taxon>
        <taxon>Actinomycetota</taxon>
        <taxon>Actinomycetes</taxon>
        <taxon>Propionibacteriales</taxon>
        <taxon>Nocardioidaceae</taxon>
        <taxon>Nocardioides</taxon>
    </lineage>
</organism>
<gene>
    <name evidence="8" type="ORF">BJ958_004309</name>
</gene>
<dbReference type="PANTHER" id="PTHR41536:SF1">
    <property type="entry name" value="PKHD-TYPE HYDROXYLASE YBIX"/>
    <property type="match status" value="1"/>
</dbReference>
<dbReference type="SUPFAM" id="SSF51197">
    <property type="entry name" value="Clavaminate synthase-like"/>
    <property type="match status" value="1"/>
</dbReference>
<name>A0A852RCN5_9ACTN</name>
<dbReference type="Pfam" id="PF13640">
    <property type="entry name" value="2OG-FeII_Oxy_3"/>
    <property type="match status" value="1"/>
</dbReference>
<keyword evidence="2" id="KW-0479">Metal-binding</keyword>
<keyword evidence="5 8" id="KW-0560">Oxidoreductase</keyword>
<evidence type="ECO:0000256" key="6">
    <source>
        <dbReference type="ARBA" id="ARBA00023004"/>
    </source>
</evidence>
<dbReference type="InterPro" id="IPR006620">
    <property type="entry name" value="Pro_4_hyd_alph"/>
</dbReference>
<dbReference type="PANTHER" id="PTHR41536">
    <property type="entry name" value="PKHD-TYPE HYDROXYLASE YBIX"/>
    <property type="match status" value="1"/>
</dbReference>
<reference evidence="8 9" key="1">
    <citation type="submission" date="2020-07" db="EMBL/GenBank/DDBJ databases">
        <title>Sequencing the genomes of 1000 actinobacteria strains.</title>
        <authorList>
            <person name="Klenk H.-P."/>
        </authorList>
    </citation>
    <scope>NUCLEOTIDE SEQUENCE [LARGE SCALE GENOMIC DNA]</scope>
    <source>
        <strain evidence="8 9">DSM 19082</strain>
    </source>
</reference>
<evidence type="ECO:0000256" key="4">
    <source>
        <dbReference type="ARBA" id="ARBA00022964"/>
    </source>
</evidence>
<keyword evidence="3" id="KW-0847">Vitamin C</keyword>
<sequence length="204" mass="22434">MTQVMPSPREIFSRVWSGVVPADVCEAVIAEATGVEAFEGTVVDRDREGGRLDHNIRKTLTVGLDGGNWASSLIVRYADLANQEIWNFDVNQLESPFSLLRYEQGGHFDWHSDVLREPASSNTPFGPVPAERKLSVTINLSDPDDYDGGRFEVATPHGKVITSPELAARGSVVVFPSTVVHRVTPVTRGTRWALVGWLLGPQLR</sequence>
<keyword evidence="9" id="KW-1185">Reference proteome</keyword>
<dbReference type="Gene3D" id="2.60.120.620">
    <property type="entry name" value="q2cbj1_9rhob like domain"/>
    <property type="match status" value="1"/>
</dbReference>
<dbReference type="InterPro" id="IPR023550">
    <property type="entry name" value="PKHD_hydroxylase"/>
</dbReference>
<dbReference type="GO" id="GO:0006974">
    <property type="term" value="P:DNA damage response"/>
    <property type="evidence" value="ECO:0007669"/>
    <property type="project" value="TreeGrafter"/>
</dbReference>
<dbReference type="EMBL" id="JACCBF010000001">
    <property type="protein sequence ID" value="NYD32763.1"/>
    <property type="molecule type" value="Genomic_DNA"/>
</dbReference>
<evidence type="ECO:0000313" key="8">
    <source>
        <dbReference type="EMBL" id="NYD32763.1"/>
    </source>
</evidence>
<comment type="cofactor">
    <cofactor evidence="1">
        <name>L-ascorbate</name>
        <dbReference type="ChEBI" id="CHEBI:38290"/>
    </cofactor>
</comment>
<dbReference type="InterPro" id="IPR044862">
    <property type="entry name" value="Pro_4_hyd_alph_FE2OG_OXY"/>
</dbReference>
<dbReference type="RefSeq" id="WP_179728894.1">
    <property type="nucleotide sequence ID" value="NZ_BAABEF010000001.1"/>
</dbReference>
<dbReference type="AlphaFoldDB" id="A0A852RCN5"/>
<keyword evidence="6" id="KW-0408">Iron</keyword>
<evidence type="ECO:0000256" key="5">
    <source>
        <dbReference type="ARBA" id="ARBA00023002"/>
    </source>
</evidence>
<dbReference type="GO" id="GO:0016706">
    <property type="term" value="F:2-oxoglutarate-dependent dioxygenase activity"/>
    <property type="evidence" value="ECO:0007669"/>
    <property type="project" value="InterPro"/>
</dbReference>
<feature type="domain" description="Fe2OG dioxygenase" evidence="7">
    <location>
        <begin position="92"/>
        <end position="200"/>
    </location>
</feature>
<dbReference type="GO" id="GO:0005506">
    <property type="term" value="F:iron ion binding"/>
    <property type="evidence" value="ECO:0007669"/>
    <property type="project" value="InterPro"/>
</dbReference>
<dbReference type="InterPro" id="IPR005123">
    <property type="entry name" value="Oxoglu/Fe-dep_dioxygenase_dom"/>
</dbReference>
<protein>
    <submittedName>
        <fullName evidence="8">PKHD-type hydroxylase</fullName>
        <ecNumber evidence="8">1.14.11.-</ecNumber>
    </submittedName>
</protein>
<comment type="caution">
    <text evidence="8">The sequence shown here is derived from an EMBL/GenBank/DDBJ whole genome shotgun (WGS) entry which is preliminary data.</text>
</comment>
<dbReference type="PROSITE" id="PS51471">
    <property type="entry name" value="FE2OG_OXY"/>
    <property type="match status" value="1"/>
</dbReference>
<evidence type="ECO:0000256" key="3">
    <source>
        <dbReference type="ARBA" id="ARBA00022896"/>
    </source>
</evidence>
<evidence type="ECO:0000259" key="7">
    <source>
        <dbReference type="PROSITE" id="PS51471"/>
    </source>
</evidence>
<dbReference type="SMART" id="SM00702">
    <property type="entry name" value="P4Hc"/>
    <property type="match status" value="1"/>
</dbReference>
<dbReference type="GO" id="GO:0006879">
    <property type="term" value="P:intracellular iron ion homeostasis"/>
    <property type="evidence" value="ECO:0007669"/>
    <property type="project" value="TreeGrafter"/>
</dbReference>